<dbReference type="InterPro" id="IPR036565">
    <property type="entry name" value="Mur-like_cat_sf"/>
</dbReference>
<reference evidence="1" key="2">
    <citation type="journal article" date="2016" name="Fungal Biol.">
        <title>Ochratoxin A production by Penicillium thymicola.</title>
        <authorList>
            <person name="Nguyen H.D.T."/>
            <person name="McMullin D.R."/>
            <person name="Ponomareva E."/>
            <person name="Riley R."/>
            <person name="Pomraning K.R."/>
            <person name="Baker S.E."/>
            <person name="Seifert K.A."/>
        </authorList>
    </citation>
    <scope>NUCLEOTIDE SEQUENCE</scope>
    <source>
        <strain evidence="1">DAOM 180753</strain>
    </source>
</reference>
<protein>
    <submittedName>
        <fullName evidence="1">Uncharacterized protein</fullName>
    </submittedName>
</protein>
<organism evidence="1 2">
    <name type="scientific">Penicillium thymicola</name>
    <dbReference type="NCBI Taxonomy" id="293382"/>
    <lineage>
        <taxon>Eukaryota</taxon>
        <taxon>Fungi</taxon>
        <taxon>Dikarya</taxon>
        <taxon>Ascomycota</taxon>
        <taxon>Pezizomycotina</taxon>
        <taxon>Eurotiomycetes</taxon>
        <taxon>Eurotiomycetidae</taxon>
        <taxon>Eurotiales</taxon>
        <taxon>Aspergillaceae</taxon>
        <taxon>Penicillium</taxon>
    </lineage>
</organism>
<dbReference type="GO" id="GO:0005524">
    <property type="term" value="F:ATP binding"/>
    <property type="evidence" value="ECO:0007669"/>
    <property type="project" value="InterPro"/>
</dbReference>
<dbReference type="Gene3D" id="3.40.1190.10">
    <property type="entry name" value="Mur-like, catalytic domain"/>
    <property type="match status" value="1"/>
</dbReference>
<name>A0AAI9TS22_PENTH</name>
<accession>A0AAI9TS22</accession>
<proteinExistence type="predicted"/>
<dbReference type="Proteomes" id="UP001227192">
    <property type="component" value="Unassembled WGS sequence"/>
</dbReference>
<dbReference type="SUPFAM" id="SSF53623">
    <property type="entry name" value="MurD-like peptide ligases, catalytic domain"/>
    <property type="match status" value="1"/>
</dbReference>
<gene>
    <name evidence="1" type="ORF">VN97_g1184</name>
</gene>
<reference evidence="1" key="1">
    <citation type="submission" date="2015-06" db="EMBL/GenBank/DDBJ databases">
        <authorList>
            <person name="Nguyen H."/>
        </authorList>
    </citation>
    <scope>NUCLEOTIDE SEQUENCE</scope>
    <source>
        <strain evidence="1">DAOM 180753</strain>
    </source>
</reference>
<dbReference type="AlphaFoldDB" id="A0AAI9TS22"/>
<dbReference type="EMBL" id="LACB01000019">
    <property type="protein sequence ID" value="KAJ9492022.1"/>
    <property type="molecule type" value="Genomic_DNA"/>
</dbReference>
<keyword evidence="2" id="KW-1185">Reference proteome</keyword>
<comment type="caution">
    <text evidence="1">The sequence shown here is derived from an EMBL/GenBank/DDBJ whole genome shotgun (WGS) entry which is preliminary data.</text>
</comment>
<evidence type="ECO:0000313" key="1">
    <source>
        <dbReference type="EMBL" id="KAJ9492022.1"/>
    </source>
</evidence>
<evidence type="ECO:0000313" key="2">
    <source>
        <dbReference type="Proteomes" id="UP001227192"/>
    </source>
</evidence>
<sequence>MIAMTNKQYEDAIELLNSRRSRAQPSLTQMRGSDDMTKWLGLLGYSQTQMGTLNVIHVADTDGEGSTCVYISSIL</sequence>